<protein>
    <recommendedName>
        <fullName evidence="2">DUF4340 domain-containing protein</fullName>
    </recommendedName>
</protein>
<feature type="region of interest" description="Disordered" evidence="1">
    <location>
        <begin position="378"/>
        <end position="398"/>
    </location>
</feature>
<dbReference type="OrthoDB" id="222225at2"/>
<proteinExistence type="predicted"/>
<accession>A0A225DAF7</accession>
<feature type="domain" description="DUF4340" evidence="2">
    <location>
        <begin position="813"/>
        <end position="974"/>
    </location>
</feature>
<evidence type="ECO:0000313" key="4">
    <source>
        <dbReference type="Proteomes" id="UP000214646"/>
    </source>
</evidence>
<feature type="compositionally biased region" description="Pro residues" evidence="1">
    <location>
        <begin position="387"/>
        <end position="398"/>
    </location>
</feature>
<comment type="caution">
    <text evidence="3">The sequence shown here is derived from an EMBL/GenBank/DDBJ whole genome shotgun (WGS) entry which is preliminary data.</text>
</comment>
<feature type="domain" description="DUF4340" evidence="2">
    <location>
        <begin position="1253"/>
        <end position="1393"/>
    </location>
</feature>
<reference evidence="4" key="1">
    <citation type="submission" date="2017-06" db="EMBL/GenBank/DDBJ databases">
        <title>Genome analysis of Fimbriiglobus ruber SP5, the first member of the order Planctomycetales with confirmed chitinolytic capability.</title>
        <authorList>
            <person name="Ravin N.V."/>
            <person name="Rakitin A.L."/>
            <person name="Ivanova A.A."/>
            <person name="Beletsky A.V."/>
            <person name="Kulichevskaya I.S."/>
            <person name="Mardanov A.V."/>
            <person name="Dedysh S.N."/>
        </authorList>
    </citation>
    <scope>NUCLEOTIDE SEQUENCE [LARGE SCALE GENOMIC DNA]</scope>
    <source>
        <strain evidence="4">SP5</strain>
    </source>
</reference>
<sequence>MRWLITLLLLVLVLAGGVWLVAADRVRSALGVAPPAAAPSQSLAVVEHTLRADQIREIKLTAPGHPALVLTRGAAGTWSQPGNWPLRDGEVAGLVNALTTLRSRFAAVPVEAAADTLTAYGLAPTQDAIEVVVNLSSAAGNKAVTLRFGRTPAAPGEPEFARPCFLRVDDNSDVVRLGPDVYPVLAQSPEVYRRRQLFPDAERVKLTGGEPPPNPMQPAPPATGRVPLLGDTVAAVKVEWAGIKTDFLPPDFGKPEAPKGSGGKYTLTRIDKTPAPVRSADRETADPALPAARLATAWVLDAEVPDPKDKDGKAKLTVHDRVDPAKLRTVLTSVADLWVEAFLPGGPTADRGLDKPERTITVSRPNGTAVTILIGSKARETTQTEPPAAPPMFGAPPPPAKITTQVYRYAKLKDNDTVFELRSDKLDDLFTDPQDFRDASLARFETSEVTELVVAVKGKPPVTITRKEGNKTAEKDDERQDRWYVGDVLAETGKVTELLDQLAKLEAKGRDNLVDNPDAAKLKELDIDPAAGTRVTVVARAKAAEGETPPAPRAYTFEVGKDDAEKKKLNVRVATAKVETDKDGKPVVKDGKPVEVARTEWPRINLVDDAVAKLIDRPALAYRGRRLFDTAEVKLDALAVKKDGADLFALAQKPKPATTPGAAPETVWGLTKPVQSEADSAKAAQLTGDLARLEVTEYVDDAPKPEDVDKKYGLAKPKLVVDLGFTGPGAKPRKLDVGATREGKPEVYARLDGGGSVFTVQKSVVDSLEQGAAALLPLQLWTTTSDRVTAIDIHRGEAAKNEAYKVGMVGTQWKLSGPFDAAASFGDVQPLLVAASNVKAEKCDSLTPDPAKHGLDKPALRVTVSYKEPNPSVEGKEGKEGKPVADTVVTKTLVVGNPTAPGAATRYARLDGGPTQAVYVIPDALVKEADRPALSWLDKSLLSADATQVAKVQITGPTPDANVTLTKDDKGTWKAEGANFTVDGPTVSALINVAARPPVARLAAYGTAVKWADFGLEKPEYTVAITLGGAKPATHTLKLGKVEGGERFVRVDDGPAVGVLLGRVAEALARGKLDFVDRTLLTFDPQALTAITRKAGKDDFEVSQAGLNWEVVKPAKQKADRQTIEDLADQLGRLRAVKVAAFAPADLDKPFGLKDPAAVITLAVGVDKPAPKVLKIGNPVDAAKPDGDRYAAADAPAGSPVTVGVIAGPLAKRLLAEPLKFRDKSLGKFVDADKVVMDRGDRKVTFAKVDGTWKLTEPVKADAEQADLDEFVNALANLRADELAADKPADLAPFGLKTPEATWKLFAGDKEVLGLLVGSKEKDGSRVYAKTDKGDLVALLDPTLTNRVLAEYRKRAIWTDLDASQVEALVINSGASTVVFRKDPLGWRDSDKPNEPVDRAKVEETLAALAGLKAERFVADKDAKLSLYGLEKPERVIVVSQKGGITKTLQLGGPEGTSGGKRVYAKVGDGSRTDVFLLSEADTAKLTRDRAAYLGKK</sequence>
<dbReference type="Pfam" id="PF14238">
    <property type="entry name" value="DUF4340"/>
    <property type="match status" value="4"/>
</dbReference>
<dbReference type="InterPro" id="IPR025641">
    <property type="entry name" value="DUF4340"/>
</dbReference>
<dbReference type="RefSeq" id="WP_088258339.1">
    <property type="nucleotide sequence ID" value="NZ_NIDE01000014.1"/>
</dbReference>
<evidence type="ECO:0000313" key="3">
    <source>
        <dbReference type="EMBL" id="OWK38570.1"/>
    </source>
</evidence>
<feature type="domain" description="DUF4340" evidence="2">
    <location>
        <begin position="976"/>
        <end position="1149"/>
    </location>
</feature>
<dbReference type="EMBL" id="NIDE01000014">
    <property type="protein sequence ID" value="OWK38570.1"/>
    <property type="molecule type" value="Genomic_DNA"/>
</dbReference>
<feature type="domain" description="DUF4340" evidence="2">
    <location>
        <begin position="668"/>
        <end position="797"/>
    </location>
</feature>
<evidence type="ECO:0000259" key="2">
    <source>
        <dbReference type="Pfam" id="PF14238"/>
    </source>
</evidence>
<name>A0A225DAF7_9BACT</name>
<organism evidence="3 4">
    <name type="scientific">Fimbriiglobus ruber</name>
    <dbReference type="NCBI Taxonomy" id="1908690"/>
    <lineage>
        <taxon>Bacteria</taxon>
        <taxon>Pseudomonadati</taxon>
        <taxon>Planctomycetota</taxon>
        <taxon>Planctomycetia</taxon>
        <taxon>Gemmatales</taxon>
        <taxon>Gemmataceae</taxon>
        <taxon>Fimbriiglobus</taxon>
    </lineage>
</organism>
<evidence type="ECO:0000256" key="1">
    <source>
        <dbReference type="SAM" id="MobiDB-lite"/>
    </source>
</evidence>
<dbReference type="Proteomes" id="UP000214646">
    <property type="component" value="Unassembled WGS sequence"/>
</dbReference>
<keyword evidence="4" id="KW-1185">Reference proteome</keyword>
<gene>
    <name evidence="3" type="ORF">FRUB_07690</name>
</gene>